<dbReference type="SMART" id="SM00534">
    <property type="entry name" value="MUTSac"/>
    <property type="match status" value="1"/>
</dbReference>
<dbReference type="SMART" id="SM00533">
    <property type="entry name" value="MUTSd"/>
    <property type="match status" value="1"/>
</dbReference>
<dbReference type="GO" id="GO:0005634">
    <property type="term" value="C:nucleus"/>
    <property type="evidence" value="ECO:0007669"/>
    <property type="project" value="TreeGrafter"/>
</dbReference>
<dbReference type="InterPro" id="IPR036678">
    <property type="entry name" value="MutS_con_dom_sf"/>
</dbReference>
<dbReference type="VEuPathDB" id="FungiDB:PLEOSDRAFT_1101251"/>
<dbReference type="InterPro" id="IPR000432">
    <property type="entry name" value="DNA_mismatch_repair_MutS_C"/>
</dbReference>
<dbReference type="Gene3D" id="3.40.50.300">
    <property type="entry name" value="P-loop containing nucleotide triphosphate hydrolases"/>
    <property type="match status" value="1"/>
</dbReference>
<name>A0A067P315_PLEO1</name>
<evidence type="ECO:0000313" key="8">
    <source>
        <dbReference type="EMBL" id="KDQ30251.1"/>
    </source>
</evidence>
<dbReference type="Proteomes" id="UP000027073">
    <property type="component" value="Unassembled WGS sequence"/>
</dbReference>
<dbReference type="SUPFAM" id="SSF52540">
    <property type="entry name" value="P-loop containing nucleoside triphosphate hydrolases"/>
    <property type="match status" value="1"/>
</dbReference>
<dbReference type="PANTHER" id="PTHR11361">
    <property type="entry name" value="DNA MISMATCH REPAIR PROTEIN MUTS FAMILY MEMBER"/>
    <property type="match status" value="1"/>
</dbReference>
<dbReference type="Gene3D" id="3.30.420.110">
    <property type="entry name" value="MutS, connector domain"/>
    <property type="match status" value="1"/>
</dbReference>
<protein>
    <recommendedName>
        <fullName evidence="7">DNA mismatch repair proteins mutS family domain-containing protein</fullName>
    </recommendedName>
</protein>
<dbReference type="GO" id="GO:0005524">
    <property type="term" value="F:ATP binding"/>
    <property type="evidence" value="ECO:0007669"/>
    <property type="project" value="UniProtKB-KW"/>
</dbReference>
<evidence type="ECO:0000256" key="1">
    <source>
        <dbReference type="ARBA" id="ARBA00006271"/>
    </source>
</evidence>
<dbReference type="EMBL" id="KL198006">
    <property type="protein sequence ID" value="KDQ30251.1"/>
    <property type="molecule type" value="Genomic_DNA"/>
</dbReference>
<dbReference type="InterPro" id="IPR045076">
    <property type="entry name" value="MutS"/>
</dbReference>
<evidence type="ECO:0000256" key="2">
    <source>
        <dbReference type="ARBA" id="ARBA00022741"/>
    </source>
</evidence>
<dbReference type="OrthoDB" id="276261at2759"/>
<feature type="region of interest" description="Disordered" evidence="6">
    <location>
        <begin position="22"/>
        <end position="61"/>
    </location>
</feature>
<dbReference type="PANTHER" id="PTHR11361:SF21">
    <property type="entry name" value="MUTS PROTEIN HOMOLOG 4"/>
    <property type="match status" value="1"/>
</dbReference>
<dbReference type="Pfam" id="PF00488">
    <property type="entry name" value="MutS_V"/>
    <property type="match status" value="1"/>
</dbReference>
<dbReference type="HOGENOM" id="CLU_002472_7_3_1"/>
<evidence type="ECO:0000313" key="9">
    <source>
        <dbReference type="Proteomes" id="UP000027073"/>
    </source>
</evidence>
<organism evidence="8 9">
    <name type="scientific">Pleurotus ostreatus (strain PC15)</name>
    <name type="common">Oyster mushroom</name>
    <dbReference type="NCBI Taxonomy" id="1137138"/>
    <lineage>
        <taxon>Eukaryota</taxon>
        <taxon>Fungi</taxon>
        <taxon>Dikarya</taxon>
        <taxon>Basidiomycota</taxon>
        <taxon>Agaricomycotina</taxon>
        <taxon>Agaricomycetes</taxon>
        <taxon>Agaricomycetidae</taxon>
        <taxon>Agaricales</taxon>
        <taxon>Pleurotineae</taxon>
        <taxon>Pleurotaceae</taxon>
        <taxon>Pleurotus</taxon>
    </lineage>
</organism>
<dbReference type="SUPFAM" id="SSF53150">
    <property type="entry name" value="DNA repair protein MutS, domain II"/>
    <property type="match status" value="1"/>
</dbReference>
<reference evidence="9" key="1">
    <citation type="journal article" date="2014" name="Proc. Natl. Acad. Sci. U.S.A.">
        <title>Extensive sampling of basidiomycete genomes demonstrates inadequacy of the white-rot/brown-rot paradigm for wood decay fungi.</title>
        <authorList>
            <person name="Riley R."/>
            <person name="Salamov A.A."/>
            <person name="Brown D.W."/>
            <person name="Nagy L.G."/>
            <person name="Floudas D."/>
            <person name="Held B.W."/>
            <person name="Levasseur A."/>
            <person name="Lombard V."/>
            <person name="Morin E."/>
            <person name="Otillar R."/>
            <person name="Lindquist E.A."/>
            <person name="Sun H."/>
            <person name="LaButti K.M."/>
            <person name="Schmutz J."/>
            <person name="Jabbour D."/>
            <person name="Luo H."/>
            <person name="Baker S.E."/>
            <person name="Pisabarro A.G."/>
            <person name="Walton J.D."/>
            <person name="Blanchette R.A."/>
            <person name="Henrissat B."/>
            <person name="Martin F."/>
            <person name="Cullen D."/>
            <person name="Hibbett D.S."/>
            <person name="Grigoriev I.V."/>
        </authorList>
    </citation>
    <scope>NUCLEOTIDE SEQUENCE [LARGE SCALE GENOMIC DNA]</scope>
    <source>
        <strain evidence="9">PC15</strain>
    </source>
</reference>
<dbReference type="GO" id="GO:0030983">
    <property type="term" value="F:mismatched DNA binding"/>
    <property type="evidence" value="ECO:0007669"/>
    <property type="project" value="InterPro"/>
</dbReference>
<proteinExistence type="inferred from homology"/>
<keyword evidence="5" id="KW-0469">Meiosis</keyword>
<comment type="similarity">
    <text evidence="1">Belongs to the DNA mismatch repair MutS family.</text>
</comment>
<sequence length="780" mass="86077">MQASRPTTVSLSSFAYTTDHLRRFGTTSDPTRLQSSRPQTGRPLTGRPQTGRPQTGRPQTAVSIRHEGSYVIALIEGRGVAREVGLAALDKDTGKVVLVQLADCQTYVKTLHQMHLHTPSTILLPDTFISGAGPHGQPAPGASLLVEYIREEFPYVQLEPIGRKFWNEAGGLEFIGQLCVDDDERTATMLAVSTKYYALSATCALFKYAEIKMNARFASRSLRIRYVPVEGTLMIDPDTVRNLELVASLTHKKSTHSLFGVLNHTYTAMAARLLRANILSPVTVQDAINARLDFVEELICCEDKFTDIRDALKAFKKMDFDKLVASLAVSEARPVSTGKSAAARISHMLDLRTAIQSIPVLAQALSGGHCHLMQIMHHMLTDDRLAHIEGLTGIAAVNARVYALKANKNHLLDVARETYKENETGFVFALKKDDLMGELPSGFINASIKRGSWYFSSMELKKMNARMKDALDETLLLSDRIIQELLDGILEDVGVLYKASEAIALIDMLWSFTHFSIIHNCVRPEFTGTLAVKSGRHPILQLGLNMSGKSTYLQQVGLLVIVALNGCFIPAEYGSFRLSNNDDMEKSLSTFGSEMATSTMILGMSTSQSLVLVDELGRGTSPQEGVGIAHAIAEGLIKQKCLTFFTTHFSELAQTLSKAPGVVNLHLSVQKQPSSSFGLNFIITDGPLEKHEHYGLQLAMLADFPKDLIDKGSQVAQNLDELYSQSSDHSSSSKIIAQRQALLRLQIQLKQAFQHSSLPQEELVEYLRRFQVHLAKLFVM</sequence>
<dbReference type="InterPro" id="IPR027417">
    <property type="entry name" value="P-loop_NTPase"/>
</dbReference>
<dbReference type="PROSITE" id="PS00486">
    <property type="entry name" value="DNA_MISMATCH_REPAIR_2"/>
    <property type="match status" value="1"/>
</dbReference>
<evidence type="ECO:0000256" key="5">
    <source>
        <dbReference type="ARBA" id="ARBA00023254"/>
    </source>
</evidence>
<feature type="compositionally biased region" description="Polar residues" evidence="6">
    <location>
        <begin position="25"/>
        <end position="39"/>
    </location>
</feature>
<dbReference type="PIRSF" id="PIRSF037677">
    <property type="entry name" value="DNA_mis_repair_Msh6"/>
    <property type="match status" value="1"/>
</dbReference>
<dbReference type="GO" id="GO:0140664">
    <property type="term" value="F:ATP-dependent DNA damage sensor activity"/>
    <property type="evidence" value="ECO:0007669"/>
    <property type="project" value="InterPro"/>
</dbReference>
<feature type="domain" description="DNA mismatch repair proteins mutS family" evidence="7">
    <location>
        <begin position="609"/>
        <end position="625"/>
    </location>
</feature>
<accession>A0A067P315</accession>
<dbReference type="Pfam" id="PF05192">
    <property type="entry name" value="MutS_III"/>
    <property type="match status" value="1"/>
</dbReference>
<dbReference type="GO" id="GO:0007131">
    <property type="term" value="P:reciprocal meiotic recombination"/>
    <property type="evidence" value="ECO:0007669"/>
    <property type="project" value="TreeGrafter"/>
</dbReference>
<dbReference type="InterPro" id="IPR017261">
    <property type="entry name" value="DNA_mismatch_repair_MutS/MSH"/>
</dbReference>
<dbReference type="Gene3D" id="1.10.1420.10">
    <property type="match status" value="3"/>
</dbReference>
<gene>
    <name evidence="8" type="ORF">PLEOSDRAFT_1101251</name>
</gene>
<dbReference type="InParanoid" id="A0A067P315"/>
<keyword evidence="2" id="KW-0547">Nucleotide-binding</keyword>
<evidence type="ECO:0000256" key="3">
    <source>
        <dbReference type="ARBA" id="ARBA00022840"/>
    </source>
</evidence>
<dbReference type="STRING" id="1137138.A0A067P315"/>
<evidence type="ECO:0000256" key="4">
    <source>
        <dbReference type="ARBA" id="ARBA00023125"/>
    </source>
</evidence>
<keyword evidence="3" id="KW-0067">ATP-binding</keyword>
<dbReference type="InterPro" id="IPR007696">
    <property type="entry name" value="DNA_mismatch_repair_MutS_core"/>
</dbReference>
<feature type="compositionally biased region" description="Polar residues" evidence="6">
    <location>
        <begin position="47"/>
        <end position="61"/>
    </location>
</feature>
<evidence type="ECO:0000256" key="6">
    <source>
        <dbReference type="SAM" id="MobiDB-lite"/>
    </source>
</evidence>
<dbReference type="InterPro" id="IPR036187">
    <property type="entry name" value="DNA_mismatch_repair_MutS_sf"/>
</dbReference>
<dbReference type="SUPFAM" id="SSF48334">
    <property type="entry name" value="DNA repair protein MutS, domain III"/>
    <property type="match status" value="1"/>
</dbReference>
<keyword evidence="4" id="KW-0238">DNA-binding</keyword>
<dbReference type="AlphaFoldDB" id="A0A067P315"/>
<evidence type="ECO:0000259" key="7">
    <source>
        <dbReference type="PROSITE" id="PS00486"/>
    </source>
</evidence>
<dbReference type="GO" id="GO:0006298">
    <property type="term" value="P:mismatch repair"/>
    <property type="evidence" value="ECO:0007669"/>
    <property type="project" value="InterPro"/>
</dbReference>